<feature type="compositionally biased region" description="Polar residues" evidence="1">
    <location>
        <begin position="28"/>
        <end position="37"/>
    </location>
</feature>
<evidence type="ECO:0000313" key="2">
    <source>
        <dbReference type="EMBL" id="GMF17250.1"/>
    </source>
</evidence>
<organism evidence="2 3">
    <name type="scientific">Phytophthora lilii</name>
    <dbReference type="NCBI Taxonomy" id="2077276"/>
    <lineage>
        <taxon>Eukaryota</taxon>
        <taxon>Sar</taxon>
        <taxon>Stramenopiles</taxon>
        <taxon>Oomycota</taxon>
        <taxon>Peronosporomycetes</taxon>
        <taxon>Peronosporales</taxon>
        <taxon>Peronosporaceae</taxon>
        <taxon>Phytophthora</taxon>
    </lineage>
</organism>
<feature type="region of interest" description="Disordered" evidence="1">
    <location>
        <begin position="182"/>
        <end position="205"/>
    </location>
</feature>
<dbReference type="EMBL" id="BSXW01000276">
    <property type="protein sequence ID" value="GMF17250.1"/>
    <property type="molecule type" value="Genomic_DNA"/>
</dbReference>
<feature type="region of interest" description="Disordered" evidence="1">
    <location>
        <begin position="134"/>
        <end position="155"/>
    </location>
</feature>
<feature type="compositionally biased region" description="Polar residues" evidence="1">
    <location>
        <begin position="1"/>
        <end position="20"/>
    </location>
</feature>
<sequence>MLKSSVDSTFIARHQQQSETRQLRHNAFKNNRCNPQTPAACEKTAAGAGGDDQAACERGSSPDEGKVAPEMVDKMVLLRQLSTKVNQLEKAVTPRGTPVSPEQPLRRSVFRQAMEEGGSLGMQQMHVDELGGGQVGVGSKRPVNVRNDGTSTSSRIKKRFHSTRPIDHRRCRHRCLCWAAMSDERRASNSSGKGGKTGTEDIRRE</sequence>
<protein>
    <submittedName>
        <fullName evidence="2">Unnamed protein product</fullName>
    </submittedName>
</protein>
<keyword evidence="3" id="KW-1185">Reference proteome</keyword>
<feature type="region of interest" description="Disordered" evidence="1">
    <location>
        <begin position="1"/>
        <end position="67"/>
    </location>
</feature>
<gene>
    <name evidence="2" type="ORF">Plil01_000628000</name>
</gene>
<dbReference type="OrthoDB" id="125581at2759"/>
<comment type="caution">
    <text evidence="2">The sequence shown here is derived from an EMBL/GenBank/DDBJ whole genome shotgun (WGS) entry which is preliminary data.</text>
</comment>
<evidence type="ECO:0000313" key="3">
    <source>
        <dbReference type="Proteomes" id="UP001165083"/>
    </source>
</evidence>
<dbReference type="Proteomes" id="UP001165083">
    <property type="component" value="Unassembled WGS sequence"/>
</dbReference>
<evidence type="ECO:0000256" key="1">
    <source>
        <dbReference type="SAM" id="MobiDB-lite"/>
    </source>
</evidence>
<name>A0A9W6TP87_9STRA</name>
<accession>A0A9W6TP87</accession>
<proteinExistence type="predicted"/>
<dbReference type="AlphaFoldDB" id="A0A9W6TP87"/>
<reference evidence="2" key="1">
    <citation type="submission" date="2023-04" db="EMBL/GenBank/DDBJ databases">
        <title>Phytophthora lilii NBRC 32176.</title>
        <authorList>
            <person name="Ichikawa N."/>
            <person name="Sato H."/>
            <person name="Tonouchi N."/>
        </authorList>
    </citation>
    <scope>NUCLEOTIDE SEQUENCE</scope>
    <source>
        <strain evidence="2">NBRC 32176</strain>
    </source>
</reference>